<dbReference type="EMBL" id="NIDE01000004">
    <property type="protein sequence ID" value="OWK44014.1"/>
    <property type="molecule type" value="Genomic_DNA"/>
</dbReference>
<sequence length="1826" mass="193818">MMPGGNLVSTSAYDEDGNVTLATDPKGDVTATTYDADGRVLTQAITDAVTGQVASTTNVYDADGRVTQFTDADGNVTLTGYDADGDVTSVAVGDQTTATAYDMDQRATKVTDGDGDVTLSTYDAAGNVLTAVTKSAAGAIVAAVTNAFDAAGRLTGMTDGVGNTTTYGYDAEGNQTAVDEPAILGEPAADTTSAYDGDGRVTSLTDGDGNVTSTTYDAAGNVLTTTVYGGTAVVSFTANAYDLAGHLTATTDGLGKTIDYAYDAAGRQTLVADLRDGTAVDTVMAYDAAGNATTTTDPLGTVTAVTYDDAGRPLTSTISFGGTLLSATTSAYDPDGRLNESIDPDHTVSRSGYDAAGNQTLAVDGDLTTTTEFDPAGRATQVTDPAGIVTSTTYDAAGNVTTAVTEVGGTVAAATTSGYDRDGRLTQSIDPDGHVAQYGYDADGNQTLIVAGDLTSTTEFDGDHRATRATDPAGNVTLTTFDADGNVLTSTTESAAGAVAASVTSSYDADGRLTQTVDGAGHTTTTQYDGRGNATATVDGTGATAGVTVSEYDADNRVTAVVDANGNTTLTAYDGEGRATAVTAGAGTAAAAVTRYTYDADGRTLSETDPDNNTTTYSYDEDGRLTLQVDAVGDSTVTDYDGDGRPTAQTDPDGRTTQSAYDAEGHATSVTWEDASGAVTDTRSYVYDPDGNLLSAINSAGTVTMEYDTDGRMTSRTDPSGVTLTFHYDGDGRATLVTDSLGATEATGYDAAGSLVAASLSTPSGSLSASLSYDGAGNQIGETRDGGTGGTATLARDDRRRVTSITQTDGAGAVVEADVYGYDAGSRMTTSVVHATGTSAGFGTAYGYDATNQMTTAGPATYTYDANGNRTGPGVVIDAGNRIHSDGTWVFTYDAAGNTIAKSSASLMTEWDYTYDDANQMTSATETVDGSTVITDVFAYDAVGDRVSQVQTVGTTILSTWYVTTGSAAWADATAGVGTTWYLNGNGPDARLGRVDSAMGGATFWDLTDPLGSVLVVAYADGSVADQITYDAFGSVTGQTADGFSGRMLYDGYEYDPATGLYHDNDRYYAPSSGRFMTQDPTGLGPDSNPYRYVGNGPMNGTDPTGRWIVTKAGLASALTAELDKAGIRWATSNLSRSTSHWFTYHLRTLVIVDPADRDKFIAWAKSMYPSDGGKSIIAAAFNGDLGTKNVEWQPGSISWTDGKGEFKELDSVEVEGSRRAYKDYTKMLAKEAPELRMPVQPSMQSPDYRPTLAEQQAQQQKEVDWVLEQRGKTRVQQGLPPLTETEVQQARQDLPSRLTAADEVDYQKRLDAHNRELAWQKFQENMEWLQFANDLIAVVGVAAPHSAGAGVPRPSRGPQIVPTAPGGAYKPDPVTFREAPSPGRISPASDNSKSTQVDTFRKSNDATAKRPGEYNSSSRQPTATEQELLTLTRMADAMRIPREKMQDYILAFYKENTESYRQNVIKDYKAFLTAEEKANRLCFIAGTPLLTPYGSKNIELFDIGDEVLSRSSDDLCAPVTIRRVDKVFVRSFVVLELFVAGKIIGTTGEHPFYERSKGWCAANELCPGDQLATHQGEWVDVEGVRETNEIATVYNICVVEDHTYFVGCAEWGFSVWAHNAGMFGCGLTYTEAMAAGPAAVAEYNRRQDHVGTKKFVEKLTKMGFSSPINVLRAALNGRAAFEEAVYPIILPSQYKEINELFFEARRIIEDRETYATGSQRHHAIPWKNQKYNHQASELVKLSGIDLFTYEPNIKPVVGHRGSHWADYHQDIQDRLTLAYKNLPEKTREAAIAALNKVIEQIWTDIDSGKLRPYEPPHDVSILKIP</sequence>
<accession>A0A225DWQ2</accession>
<keyword evidence="5" id="KW-1185">Reference proteome</keyword>
<feature type="domain" description="Teneurin-like YD-shell" evidence="3">
    <location>
        <begin position="821"/>
        <end position="1080"/>
    </location>
</feature>
<evidence type="ECO:0000259" key="3">
    <source>
        <dbReference type="Pfam" id="PF25023"/>
    </source>
</evidence>
<dbReference type="Pfam" id="PF14412">
    <property type="entry name" value="AHH"/>
    <property type="match status" value="1"/>
</dbReference>
<dbReference type="Gene3D" id="2.170.16.10">
    <property type="entry name" value="Hedgehog/Intein (Hint) domain"/>
    <property type="match status" value="1"/>
</dbReference>
<evidence type="ECO:0000313" key="5">
    <source>
        <dbReference type="Proteomes" id="UP000214646"/>
    </source>
</evidence>
<dbReference type="Gene3D" id="2.180.10.10">
    <property type="entry name" value="RHS repeat-associated core"/>
    <property type="match status" value="5"/>
</dbReference>
<dbReference type="InterPro" id="IPR056823">
    <property type="entry name" value="TEN-like_YD-shell"/>
</dbReference>
<dbReference type="Pfam" id="PF07591">
    <property type="entry name" value="PT-HINT"/>
    <property type="match status" value="1"/>
</dbReference>
<feature type="region of interest" description="Disordered" evidence="2">
    <location>
        <begin position="635"/>
        <end position="659"/>
    </location>
</feature>
<feature type="compositionally biased region" description="Basic and acidic residues" evidence="2">
    <location>
        <begin position="1400"/>
        <end position="1413"/>
    </location>
</feature>
<dbReference type="CDD" id="cd00081">
    <property type="entry name" value="Hint"/>
    <property type="match status" value="1"/>
</dbReference>
<feature type="region of interest" description="Disordered" evidence="2">
    <location>
        <begin position="1348"/>
        <end position="1426"/>
    </location>
</feature>
<gene>
    <name evidence="4" type="ORF">FRUB_03613</name>
</gene>
<evidence type="ECO:0000256" key="1">
    <source>
        <dbReference type="ARBA" id="ARBA00022737"/>
    </source>
</evidence>
<dbReference type="GO" id="GO:0016539">
    <property type="term" value="P:intein-mediated protein splicing"/>
    <property type="evidence" value="ECO:0007669"/>
    <property type="project" value="InterPro"/>
</dbReference>
<dbReference type="InterPro" id="IPR022385">
    <property type="entry name" value="Rhs_assc_core"/>
</dbReference>
<keyword evidence="1" id="KW-0677">Repeat</keyword>
<dbReference type="PRINTS" id="PR00394">
    <property type="entry name" value="RHSPROTEIN"/>
</dbReference>
<dbReference type="InterPro" id="IPR036844">
    <property type="entry name" value="Hint_dom_sf"/>
</dbReference>
<dbReference type="SUPFAM" id="SSF51294">
    <property type="entry name" value="Hedgehog/intein (Hint) domain"/>
    <property type="match status" value="1"/>
</dbReference>
<organism evidence="4 5">
    <name type="scientific">Fimbriiglobus ruber</name>
    <dbReference type="NCBI Taxonomy" id="1908690"/>
    <lineage>
        <taxon>Bacteria</taxon>
        <taxon>Pseudomonadati</taxon>
        <taxon>Planctomycetota</taxon>
        <taxon>Planctomycetia</taxon>
        <taxon>Gemmatales</taxon>
        <taxon>Gemmataceae</taxon>
        <taxon>Fimbriiglobus</taxon>
    </lineage>
</organism>
<evidence type="ECO:0000256" key="2">
    <source>
        <dbReference type="SAM" id="MobiDB-lite"/>
    </source>
</evidence>
<dbReference type="Gene3D" id="3.90.930.1">
    <property type="match status" value="1"/>
</dbReference>
<dbReference type="InterPro" id="IPR031325">
    <property type="entry name" value="RHS_repeat"/>
</dbReference>
<name>A0A225DWQ2_9BACT</name>
<dbReference type="InterPro" id="IPR050708">
    <property type="entry name" value="T6SS_VgrG/RHS"/>
</dbReference>
<evidence type="ECO:0000313" key="4">
    <source>
        <dbReference type="EMBL" id="OWK44014.1"/>
    </source>
</evidence>
<dbReference type="PROSITE" id="PS50817">
    <property type="entry name" value="INTEIN_N_TER"/>
    <property type="match status" value="1"/>
</dbReference>
<reference evidence="5" key="1">
    <citation type="submission" date="2017-06" db="EMBL/GenBank/DDBJ databases">
        <title>Genome analysis of Fimbriiglobus ruber SP5, the first member of the order Planctomycetales with confirmed chitinolytic capability.</title>
        <authorList>
            <person name="Ravin N.V."/>
            <person name="Rakitin A.L."/>
            <person name="Ivanova A.A."/>
            <person name="Beletsky A.V."/>
            <person name="Kulichevskaya I.S."/>
            <person name="Mardanov A.V."/>
            <person name="Dedysh S.N."/>
        </authorList>
    </citation>
    <scope>NUCLEOTIDE SEQUENCE [LARGE SCALE GENOMIC DNA]</scope>
    <source>
        <strain evidence="5">SP5</strain>
    </source>
</reference>
<dbReference type="Pfam" id="PF05593">
    <property type="entry name" value="RHS_repeat"/>
    <property type="match status" value="9"/>
</dbReference>
<dbReference type="SUPFAM" id="SSF69304">
    <property type="entry name" value="Tricorn protease N-terminal domain"/>
    <property type="match status" value="1"/>
</dbReference>
<feature type="compositionally biased region" description="Polar residues" evidence="2">
    <location>
        <begin position="647"/>
        <end position="659"/>
    </location>
</feature>
<dbReference type="InterPro" id="IPR006530">
    <property type="entry name" value="YD"/>
</dbReference>
<comment type="caution">
    <text evidence="4">The sequence shown here is derived from an EMBL/GenBank/DDBJ whole genome shotgun (WGS) entry which is preliminary data.</text>
</comment>
<dbReference type="InterPro" id="IPR006141">
    <property type="entry name" value="Intein_N"/>
</dbReference>
<dbReference type="InterPro" id="IPR032871">
    <property type="entry name" value="AHH_dom_containing"/>
</dbReference>
<dbReference type="NCBIfam" id="TIGR01643">
    <property type="entry name" value="YD_repeat_2x"/>
    <property type="match status" value="13"/>
</dbReference>
<feature type="compositionally biased region" description="Polar residues" evidence="2">
    <location>
        <begin position="1389"/>
        <end position="1399"/>
    </location>
</feature>
<proteinExistence type="predicted"/>
<dbReference type="NCBIfam" id="TIGR03696">
    <property type="entry name" value="Rhs_assc_core"/>
    <property type="match status" value="1"/>
</dbReference>
<dbReference type="SUPFAM" id="SSF75011">
    <property type="entry name" value="3-carboxy-cis,cis-mucoante lactonizing enzyme"/>
    <property type="match status" value="1"/>
</dbReference>
<dbReference type="SUPFAM" id="SSF101898">
    <property type="entry name" value="NHL repeat"/>
    <property type="match status" value="1"/>
</dbReference>
<dbReference type="PANTHER" id="PTHR32305:SF15">
    <property type="entry name" value="PROTEIN RHSA-RELATED"/>
    <property type="match status" value="1"/>
</dbReference>
<feature type="domain" description="Teneurin-like YD-shell" evidence="3">
    <location>
        <begin position="480"/>
        <end position="636"/>
    </location>
</feature>
<dbReference type="Proteomes" id="UP000214646">
    <property type="component" value="Unassembled WGS sequence"/>
</dbReference>
<dbReference type="Pfam" id="PF25023">
    <property type="entry name" value="TEN_YD-shell"/>
    <property type="match status" value="3"/>
</dbReference>
<feature type="domain" description="Teneurin-like YD-shell" evidence="3">
    <location>
        <begin position="656"/>
        <end position="785"/>
    </location>
</feature>
<dbReference type="PANTHER" id="PTHR32305">
    <property type="match status" value="1"/>
</dbReference>
<protein>
    <recommendedName>
        <fullName evidence="3">Teneurin-like YD-shell domain-containing protein</fullName>
    </recommendedName>
</protein>
<feature type="compositionally biased region" description="Polar residues" evidence="2">
    <location>
        <begin position="1415"/>
        <end position="1426"/>
    </location>
</feature>